<evidence type="ECO:0000256" key="2">
    <source>
        <dbReference type="ARBA" id="ARBA00022670"/>
    </source>
</evidence>
<dbReference type="InterPro" id="IPR023302">
    <property type="entry name" value="Pept_S9A_N"/>
</dbReference>
<evidence type="ECO:0000313" key="8">
    <source>
        <dbReference type="EMBL" id="ASK66057.1"/>
    </source>
</evidence>
<feature type="region of interest" description="Disordered" evidence="5">
    <location>
        <begin position="1"/>
        <end position="34"/>
    </location>
</feature>
<organism evidence="8 9">
    <name type="scientific">Brachybacterium avium</name>
    <dbReference type="NCBI Taxonomy" id="2017485"/>
    <lineage>
        <taxon>Bacteria</taxon>
        <taxon>Bacillati</taxon>
        <taxon>Actinomycetota</taxon>
        <taxon>Actinomycetes</taxon>
        <taxon>Micrococcales</taxon>
        <taxon>Dermabacteraceae</taxon>
        <taxon>Brachybacterium</taxon>
    </lineage>
</organism>
<dbReference type="Pfam" id="PF00326">
    <property type="entry name" value="Peptidase_S9"/>
    <property type="match status" value="1"/>
</dbReference>
<feature type="domain" description="Peptidase S9 prolyl oligopeptidase catalytic" evidence="6">
    <location>
        <begin position="497"/>
        <end position="668"/>
    </location>
</feature>
<comment type="similarity">
    <text evidence="1">Belongs to the peptidase S9A family.</text>
</comment>
<dbReference type="GO" id="GO:0004252">
    <property type="term" value="F:serine-type endopeptidase activity"/>
    <property type="evidence" value="ECO:0007669"/>
    <property type="project" value="InterPro"/>
</dbReference>
<keyword evidence="9" id="KW-1185">Reference proteome</keyword>
<dbReference type="SUPFAM" id="SSF50993">
    <property type="entry name" value="Peptidase/esterase 'gauge' domain"/>
    <property type="match status" value="1"/>
</dbReference>
<gene>
    <name evidence="8" type="ORF">CFK39_09790</name>
</gene>
<dbReference type="Gene3D" id="2.130.10.120">
    <property type="entry name" value="Prolyl oligopeptidase, N-terminal domain"/>
    <property type="match status" value="1"/>
</dbReference>
<dbReference type="SUPFAM" id="SSF53474">
    <property type="entry name" value="alpha/beta-Hydrolases"/>
    <property type="match status" value="1"/>
</dbReference>
<sequence>MSQHTVSSTSSLRGAAEGALRSAPRPAPRHAERSLFGDTVPVPYRWLRDTRSTEVSEHFAAENAHTDARTAHLAPLRDALHAAVDDPQSPLELSAPVLLDGWWYIDRFEPDGTATLSRVRDRDGLRGPAGIPQIIPGRLLDGEEILVADCLSMISFAVSADHRLLARAEASLGGCQLIVTDADTGEVVDSTVGGAGPDLVFSADSRSLLHTRLDDLGRRHQVRSHRLGTPAEDDLLLLEESDHWAQLELSRSRDGSALMVRSLSPQGGEVWLADLRAAEITLRPVTGRLIGARPALLEHAGDRLLVIHEDGAAQRTVLSETPLDTTGGLPAMSALLTAEDGEHFESVEAFAHVIALQLRGDGVPQLRLIPRRADGSLDTQAAHTVGRGGGLDSVRLEPVPAWGTRRIRYRLDSFLNSGMLLEHDLDTGESIELLREDSTGFDPAQYVERRLWATSADGTRVPISLLARRDTPRDGTAPALLYGHGAFGVSNEPKLRPELRAVADRGVVLAIAHVRGGGEMGPNWHLQGRGVRKPNSFADFLACADHLVDTGWAAADRIGAFGDGAGALLVAGTMNLAPDRFRAILAGMPLVDPLETLLDPNVMLTLEEWAEWGDPAADEATYRSQRGYSPAENIRDAEYPAVFTWTALEGTDVPPACAAIWVAQLRARVTSDLEERPILLRTTPTLGSAGDPWVEGVAWLLEQLGAVTLGE</sequence>
<evidence type="ECO:0000256" key="3">
    <source>
        <dbReference type="ARBA" id="ARBA00022801"/>
    </source>
</evidence>
<evidence type="ECO:0000256" key="4">
    <source>
        <dbReference type="ARBA" id="ARBA00022825"/>
    </source>
</evidence>
<keyword evidence="4" id="KW-0720">Serine protease</keyword>
<proteinExistence type="inferred from homology"/>
<dbReference type="PRINTS" id="PR00862">
    <property type="entry name" value="PROLIGOPTASE"/>
</dbReference>
<protein>
    <submittedName>
        <fullName evidence="8">Protease</fullName>
    </submittedName>
</protein>
<evidence type="ECO:0000259" key="6">
    <source>
        <dbReference type="Pfam" id="PF00326"/>
    </source>
</evidence>
<dbReference type="Pfam" id="PF02897">
    <property type="entry name" value="Peptidase_S9_N"/>
    <property type="match status" value="1"/>
</dbReference>
<dbReference type="InterPro" id="IPR002470">
    <property type="entry name" value="Peptidase_S9A"/>
</dbReference>
<dbReference type="InterPro" id="IPR001375">
    <property type="entry name" value="Peptidase_S9_cat"/>
</dbReference>
<dbReference type="KEGG" id="brv:CFK39_09790"/>
<dbReference type="PANTHER" id="PTHR11757">
    <property type="entry name" value="PROTEASE FAMILY S9A OLIGOPEPTIDASE"/>
    <property type="match status" value="1"/>
</dbReference>
<feature type="domain" description="Peptidase S9A N-terminal" evidence="7">
    <location>
        <begin position="29"/>
        <end position="430"/>
    </location>
</feature>
<dbReference type="GO" id="GO:0006508">
    <property type="term" value="P:proteolysis"/>
    <property type="evidence" value="ECO:0007669"/>
    <property type="project" value="UniProtKB-KW"/>
</dbReference>
<name>A0A220UD45_9MICO</name>
<dbReference type="OrthoDB" id="9801421at2"/>
<dbReference type="InterPro" id="IPR051543">
    <property type="entry name" value="Serine_Peptidase_S9A"/>
</dbReference>
<feature type="compositionally biased region" description="Polar residues" evidence="5">
    <location>
        <begin position="1"/>
        <end position="12"/>
    </location>
</feature>
<dbReference type="EMBL" id="CP022316">
    <property type="protein sequence ID" value="ASK66057.1"/>
    <property type="molecule type" value="Genomic_DNA"/>
</dbReference>
<dbReference type="Proteomes" id="UP000198398">
    <property type="component" value="Chromosome"/>
</dbReference>
<keyword evidence="3" id="KW-0378">Hydrolase</keyword>
<dbReference type="PANTHER" id="PTHR11757:SF19">
    <property type="entry name" value="PROLYL ENDOPEPTIDASE-LIKE"/>
    <property type="match status" value="1"/>
</dbReference>
<reference evidence="9" key="1">
    <citation type="submission" date="2017-07" db="EMBL/GenBank/DDBJ databases">
        <title>Brachybacterium sp. VR2415.</title>
        <authorList>
            <person name="Tak E.J."/>
            <person name="Bae J.-W."/>
        </authorList>
    </citation>
    <scope>NUCLEOTIDE SEQUENCE [LARGE SCALE GENOMIC DNA]</scope>
    <source>
        <strain evidence="9">VR2415</strain>
    </source>
</reference>
<dbReference type="Gene3D" id="3.40.50.1820">
    <property type="entry name" value="alpha/beta hydrolase"/>
    <property type="match status" value="1"/>
</dbReference>
<dbReference type="InterPro" id="IPR029058">
    <property type="entry name" value="AB_hydrolase_fold"/>
</dbReference>
<evidence type="ECO:0000256" key="5">
    <source>
        <dbReference type="SAM" id="MobiDB-lite"/>
    </source>
</evidence>
<accession>A0A220UD45</accession>
<dbReference type="AlphaFoldDB" id="A0A220UD45"/>
<evidence type="ECO:0000313" key="9">
    <source>
        <dbReference type="Proteomes" id="UP000198398"/>
    </source>
</evidence>
<evidence type="ECO:0000256" key="1">
    <source>
        <dbReference type="ARBA" id="ARBA00005228"/>
    </source>
</evidence>
<dbReference type="RefSeq" id="WP_089065298.1">
    <property type="nucleotide sequence ID" value="NZ_CP022316.1"/>
</dbReference>
<keyword evidence="2 8" id="KW-0645">Protease</keyword>
<evidence type="ECO:0000259" key="7">
    <source>
        <dbReference type="Pfam" id="PF02897"/>
    </source>
</evidence>